<dbReference type="AlphaFoldDB" id="X1I821"/>
<dbReference type="SUPFAM" id="SSF109604">
    <property type="entry name" value="HD-domain/PDEase-like"/>
    <property type="match status" value="1"/>
</dbReference>
<feature type="domain" description="HD" evidence="1">
    <location>
        <begin position="51"/>
        <end position="127"/>
    </location>
</feature>
<dbReference type="InterPro" id="IPR006675">
    <property type="entry name" value="HDIG_dom"/>
</dbReference>
<feature type="non-terminal residue" evidence="2">
    <location>
        <position position="129"/>
    </location>
</feature>
<evidence type="ECO:0000259" key="1">
    <source>
        <dbReference type="Pfam" id="PF01966"/>
    </source>
</evidence>
<proteinExistence type="predicted"/>
<dbReference type="NCBIfam" id="TIGR00277">
    <property type="entry name" value="HDIG"/>
    <property type="match status" value="1"/>
</dbReference>
<dbReference type="PANTHER" id="PTHR36442:SF1">
    <property type="entry name" value="CYCLIC-DI-AMP PHOSPHODIESTERASE PGPH"/>
    <property type="match status" value="1"/>
</dbReference>
<dbReference type="InterPro" id="IPR052722">
    <property type="entry name" value="PgpH_phosphodiesterase"/>
</dbReference>
<dbReference type="CDD" id="cd00077">
    <property type="entry name" value="HDc"/>
    <property type="match status" value="1"/>
</dbReference>
<comment type="caution">
    <text evidence="2">The sequence shown here is derived from an EMBL/GenBank/DDBJ whole genome shotgun (WGS) entry which is preliminary data.</text>
</comment>
<dbReference type="Gene3D" id="1.10.3210.10">
    <property type="entry name" value="Hypothetical protein af1432"/>
    <property type="match status" value="1"/>
</dbReference>
<name>X1I821_9ZZZZ</name>
<evidence type="ECO:0000313" key="2">
    <source>
        <dbReference type="EMBL" id="GAH78521.1"/>
    </source>
</evidence>
<dbReference type="PANTHER" id="PTHR36442">
    <property type="entry name" value="CYCLIC-DI-AMP PHOSPHODIESTERASE PGPH"/>
    <property type="match status" value="1"/>
</dbReference>
<organism evidence="2">
    <name type="scientific">marine sediment metagenome</name>
    <dbReference type="NCBI Taxonomy" id="412755"/>
    <lineage>
        <taxon>unclassified sequences</taxon>
        <taxon>metagenomes</taxon>
        <taxon>ecological metagenomes</taxon>
    </lineage>
</organism>
<dbReference type="EMBL" id="BARU01037879">
    <property type="protein sequence ID" value="GAH78521.1"/>
    <property type="molecule type" value="Genomic_DNA"/>
</dbReference>
<protein>
    <recommendedName>
        <fullName evidence="1">HD domain-containing protein</fullName>
    </recommendedName>
</protein>
<sequence length="129" mass="13957">MGGGFFSSILALTVLPYLETYFGITTDIKLLELGNLNLPLLNRLSIEAPGTYHHTIMVASLAEAGAETVGANPLLVRVGAYYHDVGKILRPHFFFENAGAGKNNYHDKMAPNLSSMIVISHVKDGIELA</sequence>
<accession>X1I821</accession>
<dbReference type="InterPro" id="IPR003607">
    <property type="entry name" value="HD/PDEase_dom"/>
</dbReference>
<dbReference type="InterPro" id="IPR006674">
    <property type="entry name" value="HD_domain"/>
</dbReference>
<reference evidence="2" key="1">
    <citation type="journal article" date="2014" name="Front. Microbiol.">
        <title>High frequency of phylogenetically diverse reductive dehalogenase-homologous genes in deep subseafloor sedimentary metagenomes.</title>
        <authorList>
            <person name="Kawai M."/>
            <person name="Futagami T."/>
            <person name="Toyoda A."/>
            <person name="Takaki Y."/>
            <person name="Nishi S."/>
            <person name="Hori S."/>
            <person name="Arai W."/>
            <person name="Tsubouchi T."/>
            <person name="Morono Y."/>
            <person name="Uchiyama I."/>
            <person name="Ito T."/>
            <person name="Fujiyama A."/>
            <person name="Inagaki F."/>
            <person name="Takami H."/>
        </authorList>
    </citation>
    <scope>NUCLEOTIDE SEQUENCE</scope>
    <source>
        <strain evidence="2">Expedition CK06-06</strain>
    </source>
</reference>
<dbReference type="Pfam" id="PF01966">
    <property type="entry name" value="HD"/>
    <property type="match status" value="1"/>
</dbReference>
<gene>
    <name evidence="2" type="ORF">S03H2_58950</name>
</gene>